<dbReference type="EMBL" id="JADIML010000023">
    <property type="protein sequence ID" value="MBO8462456.1"/>
    <property type="molecule type" value="Genomic_DNA"/>
</dbReference>
<gene>
    <name evidence="2" type="ORF">IAC13_00825</name>
</gene>
<keyword evidence="1" id="KW-0175">Coiled coil</keyword>
<evidence type="ECO:0000313" key="3">
    <source>
        <dbReference type="Proteomes" id="UP000823618"/>
    </source>
</evidence>
<protein>
    <submittedName>
        <fullName evidence="2">Uncharacterized protein</fullName>
    </submittedName>
</protein>
<name>A0A9D9HYJ1_9FIRM</name>
<evidence type="ECO:0000256" key="1">
    <source>
        <dbReference type="SAM" id="Coils"/>
    </source>
</evidence>
<reference evidence="2" key="2">
    <citation type="journal article" date="2021" name="PeerJ">
        <title>Extensive microbial diversity within the chicken gut microbiome revealed by metagenomics and culture.</title>
        <authorList>
            <person name="Gilroy R."/>
            <person name="Ravi A."/>
            <person name="Getino M."/>
            <person name="Pursley I."/>
            <person name="Horton D.L."/>
            <person name="Alikhan N.F."/>
            <person name="Baker D."/>
            <person name="Gharbi K."/>
            <person name="Hall N."/>
            <person name="Watson M."/>
            <person name="Adriaenssens E.M."/>
            <person name="Foster-Nyarko E."/>
            <person name="Jarju S."/>
            <person name="Secka A."/>
            <person name="Antonio M."/>
            <person name="Oren A."/>
            <person name="Chaudhuri R.R."/>
            <person name="La Ragione R."/>
            <person name="Hildebrand F."/>
            <person name="Pallen M.J."/>
        </authorList>
    </citation>
    <scope>NUCLEOTIDE SEQUENCE</scope>
    <source>
        <strain evidence="2">E3-2379</strain>
    </source>
</reference>
<evidence type="ECO:0000313" key="2">
    <source>
        <dbReference type="EMBL" id="MBO8462456.1"/>
    </source>
</evidence>
<proteinExistence type="predicted"/>
<sequence>MGMTKKQMKVLMSCIFDAIKEAREEENIEEKNKKLDRIIENLQIILED</sequence>
<comment type="caution">
    <text evidence="2">The sequence shown here is derived from an EMBL/GenBank/DDBJ whole genome shotgun (WGS) entry which is preliminary data.</text>
</comment>
<reference evidence="2" key="1">
    <citation type="submission" date="2020-10" db="EMBL/GenBank/DDBJ databases">
        <authorList>
            <person name="Gilroy R."/>
        </authorList>
    </citation>
    <scope>NUCLEOTIDE SEQUENCE</scope>
    <source>
        <strain evidence="2">E3-2379</strain>
    </source>
</reference>
<dbReference type="Proteomes" id="UP000823618">
    <property type="component" value="Unassembled WGS sequence"/>
</dbReference>
<feature type="coiled-coil region" evidence="1">
    <location>
        <begin position="21"/>
        <end position="48"/>
    </location>
</feature>
<organism evidence="2 3">
    <name type="scientific">Candidatus Scybalomonas excrementavium</name>
    <dbReference type="NCBI Taxonomy" id="2840943"/>
    <lineage>
        <taxon>Bacteria</taxon>
        <taxon>Bacillati</taxon>
        <taxon>Bacillota</taxon>
        <taxon>Clostridia</taxon>
        <taxon>Lachnospirales</taxon>
        <taxon>Lachnospiraceae</taxon>
        <taxon>Lachnospiraceae incertae sedis</taxon>
        <taxon>Candidatus Scybalomonas</taxon>
    </lineage>
</organism>
<accession>A0A9D9HYJ1</accession>
<dbReference type="AlphaFoldDB" id="A0A9D9HYJ1"/>